<gene>
    <name evidence="2" type="ORF">ACFQGO_08515</name>
</gene>
<feature type="transmembrane region" description="Helical" evidence="1">
    <location>
        <begin position="39"/>
        <end position="57"/>
    </location>
</feature>
<dbReference type="EMBL" id="JBHSNZ010000004">
    <property type="protein sequence ID" value="MFC5807551.1"/>
    <property type="molecule type" value="Genomic_DNA"/>
</dbReference>
<dbReference type="RefSeq" id="WP_272173321.1">
    <property type="nucleotide sequence ID" value="NZ_JAQOSL010000097.1"/>
</dbReference>
<feature type="transmembrane region" description="Helical" evidence="1">
    <location>
        <begin position="12"/>
        <end position="33"/>
    </location>
</feature>
<dbReference type="Proteomes" id="UP001596112">
    <property type="component" value="Unassembled WGS sequence"/>
</dbReference>
<keyword evidence="3" id="KW-1185">Reference proteome</keyword>
<evidence type="ECO:0000313" key="2">
    <source>
        <dbReference type="EMBL" id="MFC5807551.1"/>
    </source>
</evidence>
<evidence type="ECO:0000256" key="1">
    <source>
        <dbReference type="SAM" id="Phobius"/>
    </source>
</evidence>
<feature type="transmembrane region" description="Helical" evidence="1">
    <location>
        <begin position="97"/>
        <end position="118"/>
    </location>
</feature>
<feature type="transmembrane region" description="Helical" evidence="1">
    <location>
        <begin position="69"/>
        <end position="91"/>
    </location>
</feature>
<keyword evidence="1" id="KW-1133">Transmembrane helix</keyword>
<name>A0ABW1B418_9ACTN</name>
<protein>
    <recommendedName>
        <fullName evidence="4">Protein spdB</fullName>
    </recommendedName>
</protein>
<organism evidence="2 3">
    <name type="scientific">Streptomyces heilongjiangensis</name>
    <dbReference type="NCBI Taxonomy" id="945052"/>
    <lineage>
        <taxon>Bacteria</taxon>
        <taxon>Bacillati</taxon>
        <taxon>Actinomycetota</taxon>
        <taxon>Actinomycetes</taxon>
        <taxon>Kitasatosporales</taxon>
        <taxon>Streptomycetaceae</taxon>
        <taxon>Streptomyces</taxon>
    </lineage>
</organism>
<comment type="caution">
    <text evidence="2">The sequence shown here is derived from an EMBL/GenBank/DDBJ whole genome shotgun (WGS) entry which is preliminary data.</text>
</comment>
<sequence>MNTFKKASTWALPVLLTAIAVVWAVVAIGGILTATAHPVLAYGTAVLYDAVWLYALAQETAHRRQGTSARLPKVIGWLFLPLTVAVLAVHGALAADLLAAVVGALVPVLAKMTLVMAIDRDATRITARAQAAIDRTRATTRDKIAVSRAIAQARTDETKAAADIVKQSRKAEAEATTTVHQALEAHAEIIEAHPVPNWHTSLPALVSDHELDALLAGGVPDEETAGGTGGFTLAETPVPVTPCQSGTPSLEGPQNANLRAVAMLAAELYATTPPPSKRKFREAMREAMRARGLTGGWDVIDALYDREKALAEDGETS</sequence>
<evidence type="ECO:0000313" key="3">
    <source>
        <dbReference type="Proteomes" id="UP001596112"/>
    </source>
</evidence>
<keyword evidence="1" id="KW-0472">Membrane</keyword>
<proteinExistence type="predicted"/>
<evidence type="ECO:0008006" key="4">
    <source>
        <dbReference type="Google" id="ProtNLM"/>
    </source>
</evidence>
<reference evidence="3" key="1">
    <citation type="journal article" date="2019" name="Int. J. Syst. Evol. Microbiol.">
        <title>The Global Catalogue of Microorganisms (GCM) 10K type strain sequencing project: providing services to taxonomists for standard genome sequencing and annotation.</title>
        <authorList>
            <consortium name="The Broad Institute Genomics Platform"/>
            <consortium name="The Broad Institute Genome Sequencing Center for Infectious Disease"/>
            <person name="Wu L."/>
            <person name="Ma J."/>
        </authorList>
    </citation>
    <scope>NUCLEOTIDE SEQUENCE [LARGE SCALE GENOMIC DNA]</scope>
    <source>
        <strain evidence="3">JCM 9918</strain>
    </source>
</reference>
<accession>A0ABW1B418</accession>
<keyword evidence="1" id="KW-0812">Transmembrane</keyword>